<dbReference type="AlphaFoldDB" id="A0AAD0HP59"/>
<dbReference type="Pfam" id="PF04883">
    <property type="entry name" value="HK97-gp10_like"/>
    <property type="match status" value="1"/>
</dbReference>
<sequence length="118" mass="13157">MTSINNLANEIAKQLQAYTSEVKEQIEDAQKAVAKEGANKLKQTSPKDTGEYAKGWRVKKQNKTFVIHNATQYQLTHLLEKGHANVGGGRTSPRVHIAPVETEVIEKFTSDVERILRG</sequence>
<dbReference type="RefSeq" id="WP_117731234.1">
    <property type="nucleotide sequence ID" value="NZ_CP027116.1"/>
</dbReference>
<name>A0AAD0HP59_BACPU</name>
<evidence type="ECO:0000256" key="1">
    <source>
        <dbReference type="SAM" id="Coils"/>
    </source>
</evidence>
<keyword evidence="1" id="KW-0175">Coiled coil</keyword>
<evidence type="ECO:0008006" key="4">
    <source>
        <dbReference type="Google" id="ProtNLM"/>
    </source>
</evidence>
<dbReference type="Proteomes" id="UP000264960">
    <property type="component" value="Chromosome"/>
</dbReference>
<evidence type="ECO:0000313" key="2">
    <source>
        <dbReference type="EMBL" id="AVM24894.1"/>
    </source>
</evidence>
<proteinExistence type="predicted"/>
<feature type="coiled-coil region" evidence="1">
    <location>
        <begin position="8"/>
        <end position="35"/>
    </location>
</feature>
<protein>
    <recommendedName>
        <fullName evidence="4">HK97 gp10 family phage protein</fullName>
    </recommendedName>
</protein>
<gene>
    <name evidence="2" type="ORF">C5695_13965</name>
</gene>
<accession>A0AAD0HP59</accession>
<organism evidence="2 3">
    <name type="scientific">Bacillus pumilus</name>
    <name type="common">Bacillus mesentericus</name>
    <dbReference type="NCBI Taxonomy" id="1408"/>
    <lineage>
        <taxon>Bacteria</taxon>
        <taxon>Bacillati</taxon>
        <taxon>Bacillota</taxon>
        <taxon>Bacilli</taxon>
        <taxon>Bacillales</taxon>
        <taxon>Bacillaceae</taxon>
        <taxon>Bacillus</taxon>
    </lineage>
</organism>
<dbReference type="EMBL" id="CP027116">
    <property type="protein sequence ID" value="AVM24894.1"/>
    <property type="molecule type" value="Genomic_DNA"/>
</dbReference>
<dbReference type="InterPro" id="IPR010064">
    <property type="entry name" value="HK97-gp10_tail"/>
</dbReference>
<evidence type="ECO:0000313" key="3">
    <source>
        <dbReference type="Proteomes" id="UP000264960"/>
    </source>
</evidence>
<reference evidence="2 3" key="1">
    <citation type="submission" date="2018-02" db="EMBL/GenBank/DDBJ databases">
        <title>The complete genome of two Bacillus pumilus strains from Cuatro Cienegas, Coahuila, Mexico.</title>
        <authorList>
            <person name="Zarza E."/>
            <person name="Alcaraz L.D."/>
            <person name="Aguilar-Salinas B."/>
            <person name="Islas A."/>
            <person name="Olmedo-Alvarez G."/>
        </authorList>
    </citation>
    <scope>NUCLEOTIDE SEQUENCE [LARGE SCALE GENOMIC DNA]</scope>
    <source>
        <strain evidence="2 3">145</strain>
    </source>
</reference>